<comment type="caution">
    <text evidence="1">The sequence shown here is derived from an EMBL/GenBank/DDBJ whole genome shotgun (WGS) entry which is preliminary data.</text>
</comment>
<evidence type="ECO:0000313" key="1">
    <source>
        <dbReference type="EMBL" id="MBB5808954.1"/>
    </source>
</evidence>
<dbReference type="Proteomes" id="UP000552097">
    <property type="component" value="Unassembled WGS sequence"/>
</dbReference>
<accession>A0A7W9HUW7</accession>
<protein>
    <submittedName>
        <fullName evidence="1">Uncharacterized protein</fullName>
    </submittedName>
</protein>
<dbReference type="EMBL" id="JACHMO010000001">
    <property type="protein sequence ID" value="MBB5808954.1"/>
    <property type="molecule type" value="Genomic_DNA"/>
</dbReference>
<name>A0A7W9HUW7_9PSEU</name>
<sequence>MSHGIQAFRVDNRRDQDLASDGVSRYGAYLRQDAARFADLEDLPAEFATAALRVALPPVMSPGYVLTHPRVLDVEPHWDDEGRLAIAVTLVSELPARLAGVCARWAGWRRERSDWFDGAPRWSAPYDNDRRAVLPQVRVLVPVPVDCLPVPRLRHGAPDLNAAKCAVSSIVHVINHDLAPVLDALDGAREAA</sequence>
<keyword evidence="2" id="KW-1185">Reference proteome</keyword>
<gene>
    <name evidence="1" type="ORF">F4560_008722</name>
</gene>
<dbReference type="RefSeq" id="WP_184928782.1">
    <property type="nucleotide sequence ID" value="NZ_JACHMO010000001.1"/>
</dbReference>
<dbReference type="AlphaFoldDB" id="A0A7W9HUW7"/>
<reference evidence="1 2" key="1">
    <citation type="submission" date="2020-08" db="EMBL/GenBank/DDBJ databases">
        <title>Sequencing the genomes of 1000 actinobacteria strains.</title>
        <authorList>
            <person name="Klenk H.-P."/>
        </authorList>
    </citation>
    <scope>NUCLEOTIDE SEQUENCE [LARGE SCALE GENOMIC DNA]</scope>
    <source>
        <strain evidence="1 2">DSM 45486</strain>
    </source>
</reference>
<evidence type="ECO:0000313" key="2">
    <source>
        <dbReference type="Proteomes" id="UP000552097"/>
    </source>
</evidence>
<organism evidence="1 2">
    <name type="scientific">Saccharothrix ecbatanensis</name>
    <dbReference type="NCBI Taxonomy" id="1105145"/>
    <lineage>
        <taxon>Bacteria</taxon>
        <taxon>Bacillati</taxon>
        <taxon>Actinomycetota</taxon>
        <taxon>Actinomycetes</taxon>
        <taxon>Pseudonocardiales</taxon>
        <taxon>Pseudonocardiaceae</taxon>
        <taxon>Saccharothrix</taxon>
    </lineage>
</organism>
<proteinExistence type="predicted"/>